<accession>A0ABW2HNB6</accession>
<feature type="region of interest" description="Disordered" evidence="1">
    <location>
        <begin position="40"/>
        <end position="78"/>
    </location>
</feature>
<feature type="domain" description="DUF3152" evidence="3">
    <location>
        <begin position="87"/>
        <end position="261"/>
    </location>
</feature>
<proteinExistence type="predicted"/>
<keyword evidence="2" id="KW-1133">Transmembrane helix</keyword>
<sequence>MIEEVAPRDTWRRWWLVLLAMIVVAVSGLLLGRTITSDAAQVPAPTSSGSPSPAESAGPSEPASSPSPIMESPEPAENLRQLSLPGAVPAHGSGAFAYATTRGPVLGSGGQVRRFHVAVEKGSNEDVTDFAAQVVSTLGDARSWVGGGQVRLQMVPGGEPADFVVLLATRDTAGRLCRQGGTNIRINGVPYTSCRTTGKAIINLDRWRLSAKPYRYAKIPLATYRQYVINHEVGHELGHRHQGCPRAGGPAPVMVQQTLTTRGCTPYPWPRRGHGFLTGPSL</sequence>
<gene>
    <name evidence="4" type="ORF">ACFQS1_06145</name>
</gene>
<evidence type="ECO:0000256" key="2">
    <source>
        <dbReference type="SAM" id="Phobius"/>
    </source>
</evidence>
<protein>
    <submittedName>
        <fullName evidence="4">DUF3152 domain-containing protein</fullName>
    </submittedName>
</protein>
<evidence type="ECO:0000313" key="5">
    <source>
        <dbReference type="Proteomes" id="UP001596548"/>
    </source>
</evidence>
<evidence type="ECO:0000313" key="4">
    <source>
        <dbReference type="EMBL" id="MFC7273553.1"/>
    </source>
</evidence>
<evidence type="ECO:0000256" key="1">
    <source>
        <dbReference type="SAM" id="MobiDB-lite"/>
    </source>
</evidence>
<dbReference type="RefSeq" id="WP_378965125.1">
    <property type="nucleotide sequence ID" value="NZ_JBHTBJ010000003.1"/>
</dbReference>
<name>A0ABW2HNB6_9ACTN</name>
<dbReference type="Pfam" id="PF11350">
    <property type="entry name" value="DUF3152"/>
    <property type="match status" value="1"/>
</dbReference>
<dbReference type="SUPFAM" id="SSF55486">
    <property type="entry name" value="Metalloproteases ('zincins'), catalytic domain"/>
    <property type="match status" value="1"/>
</dbReference>
<keyword evidence="2" id="KW-0812">Transmembrane</keyword>
<dbReference type="Proteomes" id="UP001596548">
    <property type="component" value="Unassembled WGS sequence"/>
</dbReference>
<reference evidence="5" key="1">
    <citation type="journal article" date="2019" name="Int. J. Syst. Evol. Microbiol.">
        <title>The Global Catalogue of Microorganisms (GCM) 10K type strain sequencing project: providing services to taxonomists for standard genome sequencing and annotation.</title>
        <authorList>
            <consortium name="The Broad Institute Genomics Platform"/>
            <consortium name="The Broad Institute Genome Sequencing Center for Infectious Disease"/>
            <person name="Wu L."/>
            <person name="Ma J."/>
        </authorList>
    </citation>
    <scope>NUCLEOTIDE SEQUENCE [LARGE SCALE GENOMIC DNA]</scope>
    <source>
        <strain evidence="5">XZYJT-10</strain>
    </source>
</reference>
<keyword evidence="2" id="KW-0472">Membrane</keyword>
<feature type="transmembrane region" description="Helical" evidence="2">
    <location>
        <begin position="14"/>
        <end position="32"/>
    </location>
</feature>
<feature type="compositionally biased region" description="Low complexity" evidence="1">
    <location>
        <begin position="43"/>
        <end position="76"/>
    </location>
</feature>
<organism evidence="4 5">
    <name type="scientific">Paractinoplanes rhizophilus</name>
    <dbReference type="NCBI Taxonomy" id="1416877"/>
    <lineage>
        <taxon>Bacteria</taxon>
        <taxon>Bacillati</taxon>
        <taxon>Actinomycetota</taxon>
        <taxon>Actinomycetes</taxon>
        <taxon>Micromonosporales</taxon>
        <taxon>Micromonosporaceae</taxon>
        <taxon>Paractinoplanes</taxon>
    </lineage>
</organism>
<evidence type="ECO:0000259" key="3">
    <source>
        <dbReference type="Pfam" id="PF11350"/>
    </source>
</evidence>
<dbReference type="InterPro" id="IPR022603">
    <property type="entry name" value="DUF3152"/>
</dbReference>
<comment type="caution">
    <text evidence="4">The sequence shown here is derived from an EMBL/GenBank/DDBJ whole genome shotgun (WGS) entry which is preliminary data.</text>
</comment>
<dbReference type="EMBL" id="JBHTBJ010000003">
    <property type="protein sequence ID" value="MFC7273553.1"/>
    <property type="molecule type" value="Genomic_DNA"/>
</dbReference>
<keyword evidence="5" id="KW-1185">Reference proteome</keyword>